<evidence type="ECO:0000256" key="13">
    <source>
        <dbReference type="RuleBase" id="RU004450"/>
    </source>
</evidence>
<evidence type="ECO:0000256" key="10">
    <source>
        <dbReference type="ARBA" id="ARBA00023065"/>
    </source>
</evidence>
<keyword evidence="15" id="KW-0496">Mitochondrion</keyword>
<dbReference type="GO" id="GO:0005743">
    <property type="term" value="C:mitochondrial inner membrane"/>
    <property type="evidence" value="ECO:0007669"/>
    <property type="project" value="UniProtKB-SubCell"/>
</dbReference>
<evidence type="ECO:0000256" key="14">
    <source>
        <dbReference type="SAM" id="Phobius"/>
    </source>
</evidence>
<evidence type="ECO:0000256" key="5">
    <source>
        <dbReference type="ARBA" id="ARBA00022448"/>
    </source>
</evidence>
<dbReference type="PROSITE" id="PS00449">
    <property type="entry name" value="ATPASE_A"/>
    <property type="match status" value="1"/>
</dbReference>
<evidence type="ECO:0000256" key="7">
    <source>
        <dbReference type="ARBA" id="ARBA00022692"/>
    </source>
</evidence>
<feature type="transmembrane region" description="Helical" evidence="14">
    <location>
        <begin position="95"/>
        <end position="117"/>
    </location>
</feature>
<proteinExistence type="inferred from homology"/>
<comment type="subcellular location">
    <subcellularLocation>
        <location evidence="2">Membrane</location>
        <topology evidence="2">Multi-pass membrane protein</topology>
    </subcellularLocation>
    <subcellularLocation>
        <location evidence="13">Mitochondrion inner membrane</location>
        <topology evidence="13">Multi-pass membrane protein</topology>
    </subcellularLocation>
</comment>
<dbReference type="CDD" id="cd00310">
    <property type="entry name" value="ATP-synt_Fo_a_6"/>
    <property type="match status" value="1"/>
</dbReference>
<keyword evidence="6" id="KW-0138">CF(0)</keyword>
<evidence type="ECO:0000256" key="6">
    <source>
        <dbReference type="ARBA" id="ARBA00022547"/>
    </source>
</evidence>
<dbReference type="NCBIfam" id="TIGR01131">
    <property type="entry name" value="ATP_synt_6_or_A"/>
    <property type="match status" value="1"/>
</dbReference>
<evidence type="ECO:0000256" key="3">
    <source>
        <dbReference type="ARBA" id="ARBA00006810"/>
    </source>
</evidence>
<dbReference type="PANTHER" id="PTHR11410:SF0">
    <property type="entry name" value="ATP SYNTHASE SUBUNIT A"/>
    <property type="match status" value="1"/>
</dbReference>
<geneLocation type="mitochondrion" evidence="15"/>
<dbReference type="Pfam" id="PF00119">
    <property type="entry name" value="ATP-synt_A"/>
    <property type="match status" value="1"/>
</dbReference>
<evidence type="ECO:0000256" key="9">
    <source>
        <dbReference type="ARBA" id="ARBA00022989"/>
    </source>
</evidence>
<keyword evidence="11 14" id="KW-0472">Membrane</keyword>
<feature type="transmembrane region" description="Helical" evidence="14">
    <location>
        <begin position="15"/>
        <end position="36"/>
    </location>
</feature>
<keyword evidence="8" id="KW-0375">Hydrogen ion transport</keyword>
<dbReference type="InterPro" id="IPR023011">
    <property type="entry name" value="ATP_synth_F0_asu_AS"/>
</dbReference>
<keyword evidence="10" id="KW-0406">Ion transport</keyword>
<evidence type="ECO:0000256" key="1">
    <source>
        <dbReference type="ARBA" id="ARBA00002070"/>
    </source>
</evidence>
<dbReference type="InterPro" id="IPR000568">
    <property type="entry name" value="ATP_synth_F0_asu"/>
</dbReference>
<sequence>MMSIFNIFDPMTNQFFSFNWISIYFPLLFLPMNFWLMPSRWNNLWNLLFEFMNNELNVILKKKIYKINFISIFSMIMMINFMGLFSYIFTASSHMSMNLSLSLPMWLSFMIIGWFFNTNHMLTHQVPQGTPKILMPFMVLIELISNIIRPGTLSIRLTANMIAGHLLLTLISNNGNKLMFLFMIMLIMSQTMLMLLELSVAMIQSYVFTILLSLYSQEI</sequence>
<dbReference type="PRINTS" id="PR00123">
    <property type="entry name" value="ATPASEA"/>
</dbReference>
<dbReference type="GO" id="GO:0045259">
    <property type="term" value="C:proton-transporting ATP synthase complex"/>
    <property type="evidence" value="ECO:0007669"/>
    <property type="project" value="UniProtKB-KW"/>
</dbReference>
<comment type="similarity">
    <text evidence="3">Belongs to the ATPase A chain family.</text>
</comment>
<evidence type="ECO:0000256" key="12">
    <source>
        <dbReference type="ARBA" id="ARBA00023310"/>
    </source>
</evidence>
<dbReference type="GO" id="GO:0046933">
    <property type="term" value="F:proton-transporting ATP synthase activity, rotational mechanism"/>
    <property type="evidence" value="ECO:0007669"/>
    <property type="project" value="TreeGrafter"/>
</dbReference>
<comment type="function">
    <text evidence="1">Mitochondrial membrane ATP synthase (F(1)F(0) ATP synthase or Complex V) produces ATP from ADP in the presence of a proton gradient across the membrane which is generated by electron transport complexes of the respiratory chain. F-type ATPases consist of two structural domains, F(1) - containing the extramembraneous catalytic core and F(0) - containing the membrane proton channel, linked together by a central stalk and a peripheral stalk. During catalysis, ATP synthesis in the catalytic domain of F(1) is coupled via a rotary mechanism of the central stalk subunits to proton translocation. Key component of the proton channel; it may play a direct role in the translocation of protons across the membrane.</text>
</comment>
<keyword evidence="9 14" id="KW-1133">Transmembrane helix</keyword>
<dbReference type="InterPro" id="IPR045083">
    <property type="entry name" value="ATP_synth_F0_asu_bact/mt"/>
</dbReference>
<accession>I3PFL4</accession>
<dbReference type="PANTHER" id="PTHR11410">
    <property type="entry name" value="ATP SYNTHASE SUBUNIT A"/>
    <property type="match status" value="1"/>
</dbReference>
<protein>
    <recommendedName>
        <fullName evidence="13">ATP synthase subunit a</fullName>
    </recommendedName>
</protein>
<keyword evidence="7 14" id="KW-0812">Transmembrane</keyword>
<feature type="transmembrane region" description="Helical" evidence="14">
    <location>
        <begin position="192"/>
        <end position="215"/>
    </location>
</feature>
<feature type="transmembrane region" description="Helical" evidence="14">
    <location>
        <begin position="69"/>
        <end position="89"/>
    </location>
</feature>
<reference evidence="15" key="1">
    <citation type="journal article" date="2012" name="Genome">
        <title>The first mitochondrial genome for the wasp superfamily Platygastroidea: the egg parasitoid Trissolcus basalis.</title>
        <authorList>
            <person name="Mao M."/>
            <person name="Valerio A."/>
            <person name="Austin A.D."/>
            <person name="Dowton M."/>
            <person name="Johnson N.F."/>
        </authorList>
    </citation>
    <scope>NUCLEOTIDE SEQUENCE</scope>
</reference>
<comment type="subunit">
    <text evidence="4">F-type ATPases have 2 components, CF(1) - the catalytic core - and CF(0) - the membrane proton channel. CF(1) has five subunits: alpha(3), beta(3), gamma(1), delta(1), epsilon(1). CF(0) has three main subunits: a, b and c.</text>
</comment>
<evidence type="ECO:0000256" key="4">
    <source>
        <dbReference type="ARBA" id="ARBA00011648"/>
    </source>
</evidence>
<evidence type="ECO:0000256" key="2">
    <source>
        <dbReference type="ARBA" id="ARBA00004141"/>
    </source>
</evidence>
<gene>
    <name evidence="15" type="primary">ATP6</name>
</gene>
<name>I3PFL4_9HYME</name>
<keyword evidence="5" id="KW-0813">Transport</keyword>
<evidence type="ECO:0000256" key="8">
    <source>
        <dbReference type="ARBA" id="ARBA00022781"/>
    </source>
</evidence>
<dbReference type="SUPFAM" id="SSF81336">
    <property type="entry name" value="F1F0 ATP synthase subunit A"/>
    <property type="match status" value="1"/>
</dbReference>
<dbReference type="EMBL" id="JN903532">
    <property type="protein sequence ID" value="AET62631.1"/>
    <property type="molecule type" value="Genomic_DNA"/>
</dbReference>
<keyword evidence="12" id="KW-0066">ATP synthesis</keyword>
<dbReference type="InterPro" id="IPR035908">
    <property type="entry name" value="F0_ATP_A_sf"/>
</dbReference>
<evidence type="ECO:0000313" key="15">
    <source>
        <dbReference type="EMBL" id="AET62631.1"/>
    </source>
</evidence>
<evidence type="ECO:0000256" key="11">
    <source>
        <dbReference type="ARBA" id="ARBA00023136"/>
    </source>
</evidence>
<dbReference type="AlphaFoldDB" id="I3PFL4"/>
<dbReference type="Gene3D" id="1.20.120.220">
    <property type="entry name" value="ATP synthase, F0 complex, subunit A"/>
    <property type="match status" value="1"/>
</dbReference>
<organism evidence="15">
    <name type="scientific">Trissolcus basalis</name>
    <dbReference type="NCBI Taxonomy" id="32421"/>
    <lineage>
        <taxon>Eukaryota</taxon>
        <taxon>Metazoa</taxon>
        <taxon>Ecdysozoa</taxon>
        <taxon>Arthropoda</taxon>
        <taxon>Hexapoda</taxon>
        <taxon>Insecta</taxon>
        <taxon>Pterygota</taxon>
        <taxon>Neoptera</taxon>
        <taxon>Endopterygota</taxon>
        <taxon>Hymenoptera</taxon>
        <taxon>Apocrita</taxon>
        <taxon>Proctotrupomorpha</taxon>
        <taxon>Platygastroidea</taxon>
        <taxon>Scelionidae</taxon>
        <taxon>Telenominae</taxon>
        <taxon>Trissolcus</taxon>
    </lineage>
</organism>